<dbReference type="eggNOG" id="arCOG02589">
    <property type="taxonomic scope" value="Archaea"/>
</dbReference>
<evidence type="ECO:0000259" key="2">
    <source>
        <dbReference type="PROSITE" id="PS50110"/>
    </source>
</evidence>
<comment type="caution">
    <text evidence="3">The sequence shown here is derived from an EMBL/GenBank/DDBJ whole genome shotgun (WGS) entry which is preliminary data.</text>
</comment>
<dbReference type="EMBL" id="AOHZ01000068">
    <property type="protein sequence ID" value="ELY53185.1"/>
    <property type="molecule type" value="Genomic_DNA"/>
</dbReference>
<dbReference type="SMART" id="SM00448">
    <property type="entry name" value="REC"/>
    <property type="match status" value="1"/>
</dbReference>
<feature type="modified residue" description="4-aspartylphosphate" evidence="1">
    <location>
        <position position="59"/>
    </location>
</feature>
<dbReference type="InterPro" id="IPR052893">
    <property type="entry name" value="TCS_response_regulator"/>
</dbReference>
<reference evidence="3 4" key="1">
    <citation type="journal article" date="2014" name="PLoS Genet.">
        <title>Phylogenetically driven sequencing of extremely halophilic archaea reveals strategies for static and dynamic osmo-response.</title>
        <authorList>
            <person name="Becker E.A."/>
            <person name="Seitzer P.M."/>
            <person name="Tritt A."/>
            <person name="Larsen D."/>
            <person name="Krusor M."/>
            <person name="Yao A.I."/>
            <person name="Wu D."/>
            <person name="Madern D."/>
            <person name="Eisen J.A."/>
            <person name="Darling A.E."/>
            <person name="Facciotti M.T."/>
        </authorList>
    </citation>
    <scope>NUCLEOTIDE SEQUENCE [LARGE SCALE GENOMIC DNA]</scope>
    <source>
        <strain evidence="3 4">JCM 12255</strain>
    </source>
</reference>
<evidence type="ECO:0000313" key="3">
    <source>
        <dbReference type="EMBL" id="ELY53185.1"/>
    </source>
</evidence>
<evidence type="ECO:0000256" key="1">
    <source>
        <dbReference type="PROSITE-ProRule" id="PRU00169"/>
    </source>
</evidence>
<gene>
    <name evidence="3" type="ORF">C493_14183</name>
</gene>
<dbReference type="AlphaFoldDB" id="L9WUQ0"/>
<organism evidence="3 4">
    <name type="scientific">Natronolimnohabitans innermongolicus JCM 12255</name>
    <dbReference type="NCBI Taxonomy" id="1227499"/>
    <lineage>
        <taxon>Archaea</taxon>
        <taxon>Methanobacteriati</taxon>
        <taxon>Methanobacteriota</taxon>
        <taxon>Stenosarchaea group</taxon>
        <taxon>Halobacteria</taxon>
        <taxon>Halobacteriales</taxon>
        <taxon>Natrialbaceae</taxon>
        <taxon>Natronolimnohabitans</taxon>
    </lineage>
</organism>
<feature type="domain" description="Response regulatory" evidence="2">
    <location>
        <begin position="2"/>
        <end position="125"/>
    </location>
</feature>
<dbReference type="PANTHER" id="PTHR44520:SF2">
    <property type="entry name" value="RESPONSE REGULATOR RCP1"/>
    <property type="match status" value="1"/>
</dbReference>
<dbReference type="InterPro" id="IPR011006">
    <property type="entry name" value="CheY-like_superfamily"/>
</dbReference>
<dbReference type="InterPro" id="IPR001789">
    <property type="entry name" value="Sig_transdc_resp-reg_receiver"/>
</dbReference>
<dbReference type="Pfam" id="PF00072">
    <property type="entry name" value="Response_reg"/>
    <property type="match status" value="1"/>
</dbReference>
<dbReference type="SUPFAM" id="SSF52172">
    <property type="entry name" value="CheY-like"/>
    <property type="match status" value="1"/>
</dbReference>
<dbReference type="Proteomes" id="UP000011602">
    <property type="component" value="Unassembled WGS sequence"/>
</dbReference>
<dbReference type="PANTHER" id="PTHR44520">
    <property type="entry name" value="RESPONSE REGULATOR RCP1-RELATED"/>
    <property type="match status" value="1"/>
</dbReference>
<name>L9WUQ0_9EURY</name>
<dbReference type="Gene3D" id="3.40.50.2300">
    <property type="match status" value="1"/>
</dbReference>
<evidence type="ECO:0000313" key="4">
    <source>
        <dbReference type="Proteomes" id="UP000011602"/>
    </source>
</evidence>
<dbReference type="GO" id="GO:0000160">
    <property type="term" value="P:phosphorelay signal transduction system"/>
    <property type="evidence" value="ECO:0007669"/>
    <property type="project" value="InterPro"/>
</dbReference>
<sequence length="141" mass="15748">MVLLIADTEDEVRRTKTAFDAADVEITCRAVIGSDDGLDYLREHATDEPQSGPDLVLLDLDDPDDGDDLLEAIRSEPVFGHLPVIVLANTSTDEDVARLYQATANAYLPKPETDEEFVAVVETIQAFWLEQAQLPTRRRRH</sequence>
<keyword evidence="4" id="KW-1185">Reference proteome</keyword>
<dbReference type="STRING" id="1227499.C493_14183"/>
<protein>
    <submittedName>
        <fullName evidence="3">Response regulator receiver protein</fullName>
    </submittedName>
</protein>
<proteinExistence type="predicted"/>
<dbReference type="PROSITE" id="PS50110">
    <property type="entry name" value="RESPONSE_REGULATORY"/>
    <property type="match status" value="1"/>
</dbReference>
<accession>L9WUQ0</accession>
<keyword evidence="1" id="KW-0597">Phosphoprotein</keyword>